<evidence type="ECO:0000256" key="1">
    <source>
        <dbReference type="ARBA" id="ARBA00022723"/>
    </source>
</evidence>
<name>A0A167M8Q3_CALVF</name>
<feature type="compositionally biased region" description="Polar residues" evidence="5">
    <location>
        <begin position="26"/>
        <end position="42"/>
    </location>
</feature>
<protein>
    <recommendedName>
        <fullName evidence="6">RanBP2-type domain-containing protein</fullName>
    </recommendedName>
</protein>
<evidence type="ECO:0000313" key="8">
    <source>
        <dbReference type="Proteomes" id="UP000076738"/>
    </source>
</evidence>
<proteinExistence type="predicted"/>
<dbReference type="OrthoDB" id="10421765at2759"/>
<keyword evidence="8" id="KW-1185">Reference proteome</keyword>
<evidence type="ECO:0000256" key="2">
    <source>
        <dbReference type="ARBA" id="ARBA00022771"/>
    </source>
</evidence>
<dbReference type="GO" id="GO:0008270">
    <property type="term" value="F:zinc ion binding"/>
    <property type="evidence" value="ECO:0007669"/>
    <property type="project" value="UniProtKB-KW"/>
</dbReference>
<organism evidence="7 8">
    <name type="scientific">Calocera viscosa (strain TUFC12733)</name>
    <dbReference type="NCBI Taxonomy" id="1330018"/>
    <lineage>
        <taxon>Eukaryota</taxon>
        <taxon>Fungi</taxon>
        <taxon>Dikarya</taxon>
        <taxon>Basidiomycota</taxon>
        <taxon>Agaricomycotina</taxon>
        <taxon>Dacrymycetes</taxon>
        <taxon>Dacrymycetales</taxon>
        <taxon>Dacrymycetaceae</taxon>
        <taxon>Calocera</taxon>
    </lineage>
</organism>
<sequence>MDASHLGPSVSENLPDDPMDIDPSASLDTGLSAPSVQETNATFPLYSPSAAPTKFPPDPAVEGPQEEASPSRNDFTLQPSSRSPSPLPEGAESLGPSYYSPDQTPRNALLDLYKQGKTPEEGLIVVGNHIGEFLASIQDELIIPAMVVVPASAHSRGQATQLGNHWVLQVPIRARKGLAVSPFPSLRPTPTLQPTTPVDMDSMALNEDLDDAASSASGTSTSAPLATSSHLATPQSDLLRPPRVLQKTAVNAQKWICEACGYRNPNTRSTCRGCGAARDGESSARRRFTPRRSRLGIQSPEDAVAPLNPSAEPSEGGLLDEAMVIDGLAGLAPGSDPDLVIYEDPLLLQEDEPAGRRGRRREDLEKGEVITFAKLSLEAEINAARKEILVRRASAFPDKYLSSKSWPERKRMAHAHLLAFISDRIGEIPTWQEIPAKLHQNRLRMTDWPAGSPFPGPATTITIYKRDSLHNLCKAIWDESLKLEPWGQGEDESDHPALIIDTRGSKYEYEEELKYHSELELRGKPVPDLLSPPTTDPIEDASSPTPDIDRRAVEESSDDPDGGEDEQSEEEVKDADYTPTMRRITRRSGAADSSPSQAGTKTRIIPTPSLRTVIERRYFSEAEMAKGKQELDERTDEFLVADTFMKNVEWNLLRRMCRLHLSVYLNDNLGYTDFQDVPLKLREKHLRLTGWPPECDLPSGTHPANWKRDWVKALLLAIWGKTLVLEDWGKDEESKDAPLIVDNLGRKHWYNETADALIIHRTPRPTPASGAAKGITVRTVDARGDFIGVIDLFGSSRPGPRTQTPHRVSSSPAEGGRSPAVRFLSPPPSRSPASGSGTQGKKDENRAADNPLKRLSDALNARVDESRDLREKLEAKRPRVDKN</sequence>
<dbReference type="EMBL" id="KV417284">
    <property type="protein sequence ID" value="KZO96453.1"/>
    <property type="molecule type" value="Genomic_DNA"/>
</dbReference>
<keyword evidence="3" id="KW-0862">Zinc</keyword>
<feature type="region of interest" description="Disordered" evidence="5">
    <location>
        <begin position="1"/>
        <end position="102"/>
    </location>
</feature>
<dbReference type="AlphaFoldDB" id="A0A167M8Q3"/>
<dbReference type="Proteomes" id="UP000076738">
    <property type="component" value="Unassembled WGS sequence"/>
</dbReference>
<dbReference type="PROSITE" id="PS50199">
    <property type="entry name" value="ZF_RANBP2_2"/>
    <property type="match status" value="1"/>
</dbReference>
<dbReference type="InterPro" id="IPR001876">
    <property type="entry name" value="Znf_RanBP2"/>
</dbReference>
<feature type="compositionally biased region" description="Basic and acidic residues" evidence="5">
    <location>
        <begin position="840"/>
        <end position="883"/>
    </location>
</feature>
<dbReference type="SMART" id="SM00547">
    <property type="entry name" value="ZnF_RBZ"/>
    <property type="match status" value="1"/>
</dbReference>
<keyword evidence="1" id="KW-0479">Metal-binding</keyword>
<feature type="region of interest" description="Disordered" evidence="5">
    <location>
        <begin position="518"/>
        <end position="606"/>
    </location>
</feature>
<accession>A0A167M8Q3</accession>
<feature type="compositionally biased region" description="Polar residues" evidence="5">
    <location>
        <begin position="801"/>
        <end position="812"/>
    </location>
</feature>
<feature type="region of interest" description="Disordered" evidence="5">
    <location>
        <begin position="793"/>
        <end position="883"/>
    </location>
</feature>
<evidence type="ECO:0000259" key="6">
    <source>
        <dbReference type="PROSITE" id="PS50199"/>
    </source>
</evidence>
<feature type="compositionally biased region" description="Polar residues" evidence="5">
    <location>
        <begin position="68"/>
        <end position="78"/>
    </location>
</feature>
<feature type="compositionally biased region" description="Polar residues" evidence="5">
    <location>
        <begin position="591"/>
        <end position="600"/>
    </location>
</feature>
<dbReference type="Gene3D" id="4.10.1060.10">
    <property type="entry name" value="Zinc finger, RanBP2-type"/>
    <property type="match status" value="1"/>
</dbReference>
<evidence type="ECO:0000256" key="5">
    <source>
        <dbReference type="SAM" id="MobiDB-lite"/>
    </source>
</evidence>
<feature type="domain" description="RanBP2-type" evidence="6">
    <location>
        <begin position="251"/>
        <end position="280"/>
    </location>
</feature>
<evidence type="ECO:0000313" key="7">
    <source>
        <dbReference type="EMBL" id="KZO96453.1"/>
    </source>
</evidence>
<reference evidence="7 8" key="1">
    <citation type="journal article" date="2016" name="Mol. Biol. Evol.">
        <title>Comparative Genomics of Early-Diverging Mushroom-Forming Fungi Provides Insights into the Origins of Lignocellulose Decay Capabilities.</title>
        <authorList>
            <person name="Nagy L.G."/>
            <person name="Riley R."/>
            <person name="Tritt A."/>
            <person name="Adam C."/>
            <person name="Daum C."/>
            <person name="Floudas D."/>
            <person name="Sun H."/>
            <person name="Yadav J.S."/>
            <person name="Pangilinan J."/>
            <person name="Larsson K.H."/>
            <person name="Matsuura K."/>
            <person name="Barry K."/>
            <person name="Labutti K."/>
            <person name="Kuo R."/>
            <person name="Ohm R.A."/>
            <person name="Bhattacharya S.S."/>
            <person name="Shirouzu T."/>
            <person name="Yoshinaga Y."/>
            <person name="Martin F.M."/>
            <person name="Grigoriev I.V."/>
            <person name="Hibbett D.S."/>
        </authorList>
    </citation>
    <scope>NUCLEOTIDE SEQUENCE [LARGE SCALE GENOMIC DNA]</scope>
    <source>
        <strain evidence="7 8">TUFC12733</strain>
    </source>
</reference>
<feature type="compositionally biased region" description="Acidic residues" evidence="5">
    <location>
        <begin position="555"/>
        <end position="573"/>
    </location>
</feature>
<evidence type="ECO:0000256" key="4">
    <source>
        <dbReference type="PROSITE-ProRule" id="PRU00322"/>
    </source>
</evidence>
<dbReference type="PROSITE" id="PS01358">
    <property type="entry name" value="ZF_RANBP2_1"/>
    <property type="match status" value="1"/>
</dbReference>
<keyword evidence="2 4" id="KW-0863">Zinc-finger</keyword>
<feature type="region of interest" description="Disordered" evidence="5">
    <location>
        <begin position="211"/>
        <end position="240"/>
    </location>
</feature>
<evidence type="ECO:0000256" key="3">
    <source>
        <dbReference type="ARBA" id="ARBA00022833"/>
    </source>
</evidence>
<feature type="compositionally biased region" description="Low complexity" evidence="5">
    <location>
        <begin position="212"/>
        <end position="233"/>
    </location>
</feature>
<gene>
    <name evidence="7" type="ORF">CALVIDRAFT_563934</name>
</gene>